<dbReference type="PANTHER" id="PTHR39244">
    <property type="entry name" value="NATTERIN-4"/>
    <property type="match status" value="1"/>
</dbReference>
<dbReference type="AlphaFoldDB" id="A0A9R0J051"/>
<evidence type="ECO:0000259" key="1">
    <source>
        <dbReference type="SMART" id="SM00791"/>
    </source>
</evidence>
<dbReference type="KEGG" id="soe:110797749"/>
<dbReference type="Pfam" id="PF07468">
    <property type="entry name" value="Agglutinin"/>
    <property type="match status" value="1"/>
</dbReference>
<dbReference type="InterPro" id="IPR036242">
    <property type="entry name" value="Agglutinin_dom_sf"/>
</dbReference>
<dbReference type="InterPro" id="IPR008998">
    <property type="entry name" value="Agglutinin"/>
</dbReference>
<dbReference type="RefSeq" id="XP_021858556.2">
    <property type="nucleotide sequence ID" value="XM_022002864.2"/>
</dbReference>
<reference evidence="2" key="1">
    <citation type="journal article" date="2021" name="Nat. Commun.">
        <title>Genomic analyses provide insights into spinach domestication and the genetic basis of agronomic traits.</title>
        <authorList>
            <person name="Cai X."/>
            <person name="Sun X."/>
            <person name="Xu C."/>
            <person name="Sun H."/>
            <person name="Wang X."/>
            <person name="Ge C."/>
            <person name="Zhang Z."/>
            <person name="Wang Q."/>
            <person name="Fei Z."/>
            <person name="Jiao C."/>
            <person name="Wang Q."/>
        </authorList>
    </citation>
    <scope>NUCLEOTIDE SEQUENCE [LARGE SCALE GENOMIC DNA]</scope>
    <source>
        <strain evidence="2">cv. Varoflay</strain>
    </source>
</reference>
<evidence type="ECO:0000313" key="3">
    <source>
        <dbReference type="RefSeq" id="XP_021858556.2"/>
    </source>
</evidence>
<evidence type="ECO:0000313" key="2">
    <source>
        <dbReference type="Proteomes" id="UP000813463"/>
    </source>
</evidence>
<dbReference type="SMART" id="SM00791">
    <property type="entry name" value="Agglutinin"/>
    <property type="match status" value="1"/>
</dbReference>
<dbReference type="PANTHER" id="PTHR39244:SF5">
    <property type="entry name" value="NATTERIN-3-LIKE"/>
    <property type="match status" value="1"/>
</dbReference>
<name>A0A9R0J051_SPIOL</name>
<dbReference type="InterPro" id="IPR053237">
    <property type="entry name" value="Natterin_C"/>
</dbReference>
<gene>
    <name evidence="3" type="primary">LOC110797749</name>
</gene>
<dbReference type="CDD" id="cd20216">
    <property type="entry name" value="PFM_HFR-2-like"/>
    <property type="match status" value="1"/>
</dbReference>
<dbReference type="GeneID" id="110797749"/>
<dbReference type="SUPFAM" id="SSF50382">
    <property type="entry name" value="Agglutinin"/>
    <property type="match status" value="2"/>
</dbReference>
<dbReference type="SUPFAM" id="SSF56973">
    <property type="entry name" value="Aerolisin/ETX pore-forming domain"/>
    <property type="match status" value="1"/>
</dbReference>
<reference evidence="3" key="2">
    <citation type="submission" date="2025-08" db="UniProtKB">
        <authorList>
            <consortium name="RefSeq"/>
        </authorList>
    </citation>
    <scope>IDENTIFICATION</scope>
    <source>
        <tissue evidence="3">Leaf</tissue>
    </source>
</reference>
<dbReference type="Gene3D" id="2.80.10.50">
    <property type="match status" value="2"/>
</dbReference>
<dbReference type="Proteomes" id="UP000813463">
    <property type="component" value="Chromosome 6"/>
</dbReference>
<protein>
    <recommendedName>
        <fullName evidence="1">Agglutinin domain-containing protein</fullName>
    </recommendedName>
</protein>
<feature type="domain" description="Agglutinin" evidence="1">
    <location>
        <begin position="3"/>
        <end position="166"/>
    </location>
</feature>
<proteinExistence type="predicted"/>
<accession>A0A9R0J051</accession>
<dbReference type="Gene3D" id="2.170.15.10">
    <property type="entry name" value="Proaerolysin, chain A, domain 3"/>
    <property type="match status" value="1"/>
</dbReference>
<organism evidence="2 3">
    <name type="scientific">Spinacia oleracea</name>
    <name type="common">Spinach</name>
    <dbReference type="NCBI Taxonomy" id="3562"/>
    <lineage>
        <taxon>Eukaryota</taxon>
        <taxon>Viridiplantae</taxon>
        <taxon>Streptophyta</taxon>
        <taxon>Embryophyta</taxon>
        <taxon>Tracheophyta</taxon>
        <taxon>Spermatophyta</taxon>
        <taxon>Magnoliopsida</taxon>
        <taxon>eudicotyledons</taxon>
        <taxon>Gunneridae</taxon>
        <taxon>Pentapetalae</taxon>
        <taxon>Caryophyllales</taxon>
        <taxon>Chenopodiaceae</taxon>
        <taxon>Chenopodioideae</taxon>
        <taxon>Anserineae</taxon>
        <taxon>Spinacia</taxon>
    </lineage>
</organism>
<sequence>MVASLPLCAAILSNKNNKYLSYVKEGKTHKHLRFSGEEIVSRSTKFAIERSSKEDDENTELVHLRCCHNNKYLVKKSEAEGWIIAAAEKPEEDESLWSSTLFEPIIVENHDGYGRTVLRFKHVQSQLYASLSKDDDDDDDSLSKCLQLREEVEDVINSSDVVTIIDWGTLVILPKRVAFKSTTHGKYLVTSSDDQRSSAHPCIRSSVDDKEDARVIHEVYTNPDGTLSIKSCDADGFWTSHEGGEIDVEPFADSTNTDEQKLATMEIQKGIFQTFLPIKISSNEIALRGLPLNKFCLIDGSSKELVCKANSILRETKFVVEEVVISREVSNIEYHLDDARIYDEATVVLSTNIIHNTSENAFTTEYSFRFVDKRISRWTNGGSLSLGVPVNIKSAGIPFITENGIEISGDQFTGTYEWGESKTETNEKELTYNTSVPPMTKATIRLVSSSGTCDVPFSYSVREVHVDGKTVVYSMDDGVFTGINFYKLQTQMETKPI</sequence>
<keyword evidence="2" id="KW-1185">Reference proteome</keyword>